<reference evidence="2" key="1">
    <citation type="submission" date="2020-07" db="EMBL/GenBank/DDBJ databases">
        <title>Multicomponent nature underlies the extraordinary mechanical properties of spider dragline silk.</title>
        <authorList>
            <person name="Kono N."/>
            <person name="Nakamura H."/>
            <person name="Mori M."/>
            <person name="Yoshida Y."/>
            <person name="Ohtoshi R."/>
            <person name="Malay A.D."/>
            <person name="Moran D.A.P."/>
            <person name="Tomita M."/>
            <person name="Numata K."/>
            <person name="Arakawa K."/>
        </authorList>
    </citation>
    <scope>NUCLEOTIDE SEQUENCE</scope>
</reference>
<evidence type="ECO:0000256" key="1">
    <source>
        <dbReference type="SAM" id="MobiDB-lite"/>
    </source>
</evidence>
<evidence type="ECO:0000313" key="3">
    <source>
        <dbReference type="Proteomes" id="UP000887116"/>
    </source>
</evidence>
<dbReference type="Proteomes" id="UP000887116">
    <property type="component" value="Unassembled WGS sequence"/>
</dbReference>
<dbReference type="AlphaFoldDB" id="A0A8X6KPR2"/>
<comment type="caution">
    <text evidence="2">The sequence shown here is derived from an EMBL/GenBank/DDBJ whole genome shotgun (WGS) entry which is preliminary data.</text>
</comment>
<accession>A0A8X6KPR2</accession>
<name>A0A8X6KPR2_TRICU</name>
<keyword evidence="3" id="KW-1185">Reference proteome</keyword>
<gene>
    <name evidence="2" type="ORF">TNCT_135671</name>
</gene>
<feature type="compositionally biased region" description="Polar residues" evidence="1">
    <location>
        <begin position="13"/>
        <end position="23"/>
    </location>
</feature>
<organism evidence="2 3">
    <name type="scientific">Trichonephila clavata</name>
    <name type="common">Joro spider</name>
    <name type="synonym">Nephila clavata</name>
    <dbReference type="NCBI Taxonomy" id="2740835"/>
    <lineage>
        <taxon>Eukaryota</taxon>
        <taxon>Metazoa</taxon>
        <taxon>Ecdysozoa</taxon>
        <taxon>Arthropoda</taxon>
        <taxon>Chelicerata</taxon>
        <taxon>Arachnida</taxon>
        <taxon>Araneae</taxon>
        <taxon>Araneomorphae</taxon>
        <taxon>Entelegynae</taxon>
        <taxon>Araneoidea</taxon>
        <taxon>Nephilidae</taxon>
        <taxon>Trichonephila</taxon>
    </lineage>
</organism>
<evidence type="ECO:0000313" key="2">
    <source>
        <dbReference type="EMBL" id="GFQ82430.1"/>
    </source>
</evidence>
<feature type="region of interest" description="Disordered" evidence="1">
    <location>
        <begin position="1"/>
        <end position="23"/>
    </location>
</feature>
<proteinExistence type="predicted"/>
<dbReference type="EMBL" id="BMAO01022519">
    <property type="protein sequence ID" value="GFQ82430.1"/>
    <property type="molecule type" value="Genomic_DNA"/>
</dbReference>
<protein>
    <submittedName>
        <fullName evidence="2">Uncharacterized protein</fullName>
    </submittedName>
</protein>
<sequence>MSRHSNMSHRCLTPQSESNDHSGQYSFFSREWAFPVVRGKTRCQGDAYTTSSVPATSRSMAAANQIFKIFSFGGKSIGMESGGFLQKGFEVPDKATFSSGIIFFSLIMPSLLL</sequence>